<evidence type="ECO:0000256" key="3">
    <source>
        <dbReference type="ARBA" id="ARBA00023143"/>
    </source>
</evidence>
<dbReference type="GO" id="GO:0071973">
    <property type="term" value="P:bacterial-type flagellum-dependent cell motility"/>
    <property type="evidence" value="ECO:0007669"/>
    <property type="project" value="InterPro"/>
</dbReference>
<dbReference type="InterPro" id="IPR013384">
    <property type="entry name" value="Flagell_FlgL"/>
</dbReference>
<dbReference type="RefSeq" id="WP_151866911.1">
    <property type="nucleotide sequence ID" value="NZ_WBZB01000051.1"/>
</dbReference>
<dbReference type="PRINTS" id="PR00207">
    <property type="entry name" value="FLAGELLIN"/>
</dbReference>
<organism evidence="6 7">
    <name type="scientific">Alkaliphilus serpentinus</name>
    <dbReference type="NCBI Taxonomy" id="1482731"/>
    <lineage>
        <taxon>Bacteria</taxon>
        <taxon>Bacillati</taxon>
        <taxon>Bacillota</taxon>
        <taxon>Clostridia</taxon>
        <taxon>Peptostreptococcales</taxon>
        <taxon>Natronincolaceae</taxon>
        <taxon>Alkaliphilus</taxon>
    </lineage>
</organism>
<keyword evidence="6" id="KW-0969">Cilium</keyword>
<evidence type="ECO:0000313" key="7">
    <source>
        <dbReference type="Proteomes" id="UP000465601"/>
    </source>
</evidence>
<dbReference type="AlphaFoldDB" id="A0A833HLU1"/>
<gene>
    <name evidence="6" type="primary">flgL</name>
    <name evidence="6" type="ORF">F8153_13670</name>
</gene>
<evidence type="ECO:0000313" key="6">
    <source>
        <dbReference type="EMBL" id="KAB3526645.1"/>
    </source>
</evidence>
<dbReference type="SUPFAM" id="SSF64518">
    <property type="entry name" value="Phase 1 flagellin"/>
    <property type="match status" value="1"/>
</dbReference>
<keyword evidence="6" id="KW-0282">Flagellum</keyword>
<dbReference type="GO" id="GO:0009424">
    <property type="term" value="C:bacterial-type flagellum hook"/>
    <property type="evidence" value="ECO:0007669"/>
    <property type="project" value="InterPro"/>
</dbReference>
<dbReference type="InterPro" id="IPR046358">
    <property type="entry name" value="Flagellin_C"/>
</dbReference>
<evidence type="ECO:0000259" key="4">
    <source>
        <dbReference type="Pfam" id="PF00669"/>
    </source>
</evidence>
<feature type="domain" description="Flagellin C-terminal" evidence="5">
    <location>
        <begin position="230"/>
        <end position="313"/>
    </location>
</feature>
<evidence type="ECO:0000256" key="1">
    <source>
        <dbReference type="ARBA" id="ARBA00004365"/>
    </source>
</evidence>
<proteinExistence type="inferred from homology"/>
<evidence type="ECO:0000259" key="5">
    <source>
        <dbReference type="Pfam" id="PF00700"/>
    </source>
</evidence>
<dbReference type="Proteomes" id="UP000465601">
    <property type="component" value="Unassembled WGS sequence"/>
</dbReference>
<dbReference type="NCBIfam" id="TIGR02550">
    <property type="entry name" value="flagell_flgL"/>
    <property type="match status" value="1"/>
</dbReference>
<accession>A0A833HLU1</accession>
<keyword evidence="6" id="KW-0966">Cell projection</keyword>
<keyword evidence="7" id="KW-1185">Reference proteome</keyword>
<dbReference type="Pfam" id="PF00669">
    <property type="entry name" value="Flagellin_N"/>
    <property type="match status" value="1"/>
</dbReference>
<dbReference type="Pfam" id="PF00700">
    <property type="entry name" value="Flagellin_C"/>
    <property type="match status" value="1"/>
</dbReference>
<reference evidence="6 7" key="1">
    <citation type="submission" date="2019-10" db="EMBL/GenBank/DDBJ databases">
        <title>Alkaliphilus serpentinus sp. nov. and Alkaliphilus pronyensis sp. nov., two novel anaerobic alkaliphilic species isolated from the serpentinized-hosted hydrothermal field of the Prony Bay (New Caledonia).</title>
        <authorList>
            <person name="Postec A."/>
        </authorList>
    </citation>
    <scope>NUCLEOTIDE SEQUENCE [LARGE SCALE GENOMIC DNA]</scope>
    <source>
        <strain evidence="6 7">LacT</strain>
    </source>
</reference>
<dbReference type="InterPro" id="IPR001029">
    <property type="entry name" value="Flagellin_N"/>
</dbReference>
<comment type="subcellular location">
    <subcellularLocation>
        <location evidence="1">Bacterial flagellum</location>
    </subcellularLocation>
</comment>
<dbReference type="OrthoDB" id="9758307at2"/>
<dbReference type="PANTHER" id="PTHR42792:SF1">
    <property type="entry name" value="FLAGELLAR HOOK-ASSOCIATED PROTEIN 3"/>
    <property type="match status" value="1"/>
</dbReference>
<name>A0A833HLU1_9FIRM</name>
<dbReference type="InterPro" id="IPR001492">
    <property type="entry name" value="Flagellin"/>
</dbReference>
<sequence>MRVTNNMMISNMLRNMNKNMLGLDKRQMQVSTGKRIHAPSDDPVAISRSMKIKADLSELEQFKKNVDDATSFLETTELAVKDVGNALTRLRELVGQAANGVLTGDDLVKIKGEVEEIKSQIISLGNTTYAGKYVFSGKKTDEKLLDNNGNYLINLRDMYDPATVDDKIKFEIGVAETIEINTLGFEIFHNLPLGGDRIVAAGGQADLITQIDDIIGHLNAEDFGQLTGSLDVIDEYIDINLTARSEIGAKVNRMELVSSRIADTNVNFKSLQSQIEDADMSEVIMQLLNEENVYRSSLSVGARIIQPSLLDFLR</sequence>
<dbReference type="EMBL" id="WBZB01000051">
    <property type="protein sequence ID" value="KAB3526645.1"/>
    <property type="molecule type" value="Genomic_DNA"/>
</dbReference>
<dbReference type="GO" id="GO:0005198">
    <property type="term" value="F:structural molecule activity"/>
    <property type="evidence" value="ECO:0007669"/>
    <property type="project" value="InterPro"/>
</dbReference>
<keyword evidence="3" id="KW-0975">Bacterial flagellum</keyword>
<comment type="caution">
    <text evidence="6">The sequence shown here is derived from an EMBL/GenBank/DDBJ whole genome shotgun (WGS) entry which is preliminary data.</text>
</comment>
<dbReference type="PANTHER" id="PTHR42792">
    <property type="entry name" value="FLAGELLIN"/>
    <property type="match status" value="1"/>
</dbReference>
<feature type="domain" description="Flagellin N-terminal" evidence="4">
    <location>
        <begin position="3"/>
        <end position="140"/>
    </location>
</feature>
<comment type="similarity">
    <text evidence="2">Belongs to the bacterial flagellin family.</text>
</comment>
<evidence type="ECO:0000256" key="2">
    <source>
        <dbReference type="ARBA" id="ARBA00005709"/>
    </source>
</evidence>
<protein>
    <submittedName>
        <fullName evidence="6">Flagellar hook-associated protein FlgL</fullName>
    </submittedName>
</protein>
<dbReference type="Gene3D" id="1.20.1330.10">
    <property type="entry name" value="f41 fragment of flagellin, N-terminal domain"/>
    <property type="match status" value="1"/>
</dbReference>